<feature type="transmembrane region" description="Helical" evidence="2">
    <location>
        <begin position="627"/>
        <end position="648"/>
    </location>
</feature>
<organism evidence="5 6">
    <name type="scientific">Vanrija albida</name>
    <dbReference type="NCBI Taxonomy" id="181172"/>
    <lineage>
        <taxon>Eukaryota</taxon>
        <taxon>Fungi</taxon>
        <taxon>Dikarya</taxon>
        <taxon>Basidiomycota</taxon>
        <taxon>Agaricomycotina</taxon>
        <taxon>Tremellomycetes</taxon>
        <taxon>Trichosporonales</taxon>
        <taxon>Trichosporonaceae</taxon>
        <taxon>Vanrija</taxon>
    </lineage>
</organism>
<feature type="domain" description="DUF2427" evidence="3">
    <location>
        <begin position="168"/>
        <end position="252"/>
    </location>
</feature>
<feature type="compositionally biased region" description="Polar residues" evidence="1">
    <location>
        <begin position="339"/>
        <end position="350"/>
    </location>
</feature>
<dbReference type="Pfam" id="PF10348">
    <property type="entry name" value="DUF2427"/>
    <property type="match status" value="1"/>
</dbReference>
<dbReference type="PANTHER" id="PTHR31685:SF3">
    <property type="entry name" value="INTEGRAL MEMBRANE PROTEIN (AFU_ORTHOLOGUE AFUA_6G12730)"/>
    <property type="match status" value="1"/>
</dbReference>
<feature type="transmembrane region" description="Helical" evidence="2">
    <location>
        <begin position="591"/>
        <end position="615"/>
    </location>
</feature>
<dbReference type="GeneID" id="95982381"/>
<proteinExistence type="predicted"/>
<protein>
    <recommendedName>
        <fullName evidence="7">Cytoplasmic protein</fullName>
    </recommendedName>
</protein>
<sequence>MHFSTLHLCDCCGDNDNDGAPDPSAEPLPSPADKHTTTLITMRAPLLILAGASIAAAAVSGPAERGGLALRHGDEHGDMDMGGGDEHDHGHEHAAATVASATTTPSPSPTHPAHPPDHHHHKGPVKTVLDDADIHNWHTFPPTYLDADFRLTVDQAIFGEDLQDWDPATVPSHPRLMVAHVAAMILAYFGALPIALALRAAGHPSHYLANGAFLAIAVFGWLAGVAYKAAMPDMYEGAKHGAMGSILVFLSIGLAVLDSLGLISSAVRHYRSGERGWKSWLTSALSATREDKLGAARYEMVGLVHDESEDEGEHHHGNVVFAIGDEDDDDDDSPPASPQPTASRRSTGSEGTLHDHHPPAGSSSSSGSARGILEMGSDRMQSKHKARSRGAFDVSDLFEAEQRERTAAWAAPAPATTPAKHPMSLRRAGEIALTWVRRTQVVFAYVCVLSGLPVYVGMCRGGYINTCAAHIIKGSIFFGYGVLTFARYLGAYADLGWAWNRKPAGSTAMSAEMVECFVIFLYGITNTWMERFGAKAGDPYSVKQVQHISIAVMFWFAGLSGMLLESATIRRILGAVMYAGRPGDRVRKPPSYAFSFNPLPALTIAITGLAMAAHHQDYVFQVQIHELWGILLAGGSLFRFLTYFFLWLRPPTESTLPSRPPTEVLTSFGWAAGGIVFMLSDEEIAFAAMRAGFDDMMAFLNVTVALTCFVFCWVVVVLAVKGYALLRVQRGVQLAADEGDARV</sequence>
<evidence type="ECO:0000259" key="4">
    <source>
        <dbReference type="Pfam" id="PF10355"/>
    </source>
</evidence>
<evidence type="ECO:0000256" key="2">
    <source>
        <dbReference type="SAM" id="Phobius"/>
    </source>
</evidence>
<feature type="transmembrane region" description="Helical" evidence="2">
    <location>
        <begin position="699"/>
        <end position="720"/>
    </location>
</feature>
<evidence type="ECO:0000313" key="6">
    <source>
        <dbReference type="Proteomes" id="UP001565368"/>
    </source>
</evidence>
<name>A0ABR3QFS9_9TREE</name>
<dbReference type="PANTHER" id="PTHR31685">
    <property type="entry name" value="INTEGRAL MEMBRANE PROTEIN (AFU_ORTHOLOGUE AFUA_6G12730)-RELATED"/>
    <property type="match status" value="1"/>
</dbReference>
<feature type="transmembrane region" description="Helical" evidence="2">
    <location>
        <begin position="545"/>
        <end position="564"/>
    </location>
</feature>
<feature type="transmembrane region" description="Helical" evidence="2">
    <location>
        <begin position="435"/>
        <end position="456"/>
    </location>
</feature>
<dbReference type="RefSeq" id="XP_069213508.1">
    <property type="nucleotide sequence ID" value="XM_069349964.1"/>
</dbReference>
<dbReference type="Pfam" id="PF10355">
    <property type="entry name" value="Ytp1"/>
    <property type="match status" value="1"/>
</dbReference>
<keyword evidence="2" id="KW-0472">Membrane</keyword>
<dbReference type="InterPro" id="IPR018825">
    <property type="entry name" value="DUF2427"/>
</dbReference>
<comment type="caution">
    <text evidence="5">The sequence shown here is derived from an EMBL/GenBank/DDBJ whole genome shotgun (WGS) entry which is preliminary data.</text>
</comment>
<feature type="domain" description="Protein YTP1-like C-terminal" evidence="4">
    <location>
        <begin position="444"/>
        <end position="721"/>
    </location>
</feature>
<feature type="transmembrane region" description="Helical" evidence="2">
    <location>
        <begin position="177"/>
        <end position="198"/>
    </location>
</feature>
<feature type="transmembrane region" description="Helical" evidence="2">
    <location>
        <begin position="242"/>
        <end position="263"/>
    </location>
</feature>
<evidence type="ECO:0000256" key="1">
    <source>
        <dbReference type="SAM" id="MobiDB-lite"/>
    </source>
</evidence>
<evidence type="ECO:0000313" key="5">
    <source>
        <dbReference type="EMBL" id="KAL1413564.1"/>
    </source>
</evidence>
<feature type="region of interest" description="Disordered" evidence="1">
    <location>
        <begin position="67"/>
        <end position="125"/>
    </location>
</feature>
<feature type="transmembrane region" description="Helical" evidence="2">
    <location>
        <begin position="504"/>
        <end position="525"/>
    </location>
</feature>
<gene>
    <name evidence="5" type="ORF">Q8F55_001338</name>
</gene>
<keyword evidence="6" id="KW-1185">Reference proteome</keyword>
<feature type="transmembrane region" description="Helical" evidence="2">
    <location>
        <begin position="462"/>
        <end position="483"/>
    </location>
</feature>
<feature type="region of interest" description="Disordered" evidence="1">
    <location>
        <begin position="322"/>
        <end position="371"/>
    </location>
</feature>
<feature type="compositionally biased region" description="Basic and acidic residues" evidence="1">
    <location>
        <begin position="71"/>
        <end position="94"/>
    </location>
</feature>
<keyword evidence="2" id="KW-1133">Transmembrane helix</keyword>
<dbReference type="Proteomes" id="UP001565368">
    <property type="component" value="Unassembled WGS sequence"/>
</dbReference>
<dbReference type="EMBL" id="JBBXJM010000001">
    <property type="protein sequence ID" value="KAL1413564.1"/>
    <property type="molecule type" value="Genomic_DNA"/>
</dbReference>
<evidence type="ECO:0008006" key="7">
    <source>
        <dbReference type="Google" id="ProtNLM"/>
    </source>
</evidence>
<feature type="compositionally biased region" description="Acidic residues" evidence="1">
    <location>
        <begin position="324"/>
        <end position="333"/>
    </location>
</feature>
<keyword evidence="2" id="KW-0812">Transmembrane</keyword>
<evidence type="ECO:0000259" key="3">
    <source>
        <dbReference type="Pfam" id="PF10348"/>
    </source>
</evidence>
<feature type="transmembrane region" description="Helical" evidence="2">
    <location>
        <begin position="207"/>
        <end position="230"/>
    </location>
</feature>
<reference evidence="5 6" key="1">
    <citation type="submission" date="2023-08" db="EMBL/GenBank/DDBJ databases">
        <title>Annotated Genome Sequence of Vanrija albida AlHP1.</title>
        <authorList>
            <person name="Herzog R."/>
        </authorList>
    </citation>
    <scope>NUCLEOTIDE SEQUENCE [LARGE SCALE GENOMIC DNA]</scope>
    <source>
        <strain evidence="5 6">AlHP1</strain>
    </source>
</reference>
<dbReference type="InterPro" id="IPR018827">
    <property type="entry name" value="YTP1_C"/>
</dbReference>
<feature type="compositionally biased region" description="Low complexity" evidence="1">
    <location>
        <begin position="359"/>
        <end position="369"/>
    </location>
</feature>
<feature type="compositionally biased region" description="Low complexity" evidence="1">
    <location>
        <begin position="95"/>
        <end position="105"/>
    </location>
</feature>
<accession>A0ABR3QFS9</accession>